<dbReference type="EMBL" id="CP060822">
    <property type="protein sequence ID" value="QNP29633.1"/>
    <property type="molecule type" value="Genomic_DNA"/>
</dbReference>
<accession>A0A7H0F0R7</accession>
<dbReference type="PANTHER" id="PTHR24104">
    <property type="entry name" value="E3 UBIQUITIN-PROTEIN LIGASE NHLRC1-RELATED"/>
    <property type="match status" value="1"/>
</dbReference>
<protein>
    <submittedName>
        <fullName evidence="1">Uncharacterized protein</fullName>
    </submittedName>
</protein>
<evidence type="ECO:0000313" key="1">
    <source>
        <dbReference type="EMBL" id="QNP29633.1"/>
    </source>
</evidence>
<name>A0A7H0F0R7_9CYAN</name>
<dbReference type="SUPFAM" id="SSF75011">
    <property type="entry name" value="3-carboxy-cis,cis-mucoante lactonizing enzyme"/>
    <property type="match status" value="2"/>
</dbReference>
<organism evidence="1 2">
    <name type="scientific">Cylindrospermopsis curvispora GIHE-G1</name>
    <dbReference type="NCBI Taxonomy" id="2666332"/>
    <lineage>
        <taxon>Bacteria</taxon>
        <taxon>Bacillati</taxon>
        <taxon>Cyanobacteriota</taxon>
        <taxon>Cyanophyceae</taxon>
        <taxon>Nostocales</taxon>
        <taxon>Aphanizomenonaceae</taxon>
        <taxon>Cylindrospermopsis</taxon>
    </lineage>
</organism>
<dbReference type="GO" id="GO:0008270">
    <property type="term" value="F:zinc ion binding"/>
    <property type="evidence" value="ECO:0007669"/>
    <property type="project" value="UniProtKB-KW"/>
</dbReference>
<dbReference type="PANTHER" id="PTHR24104:SF25">
    <property type="entry name" value="PROTEIN LIN-41"/>
    <property type="match status" value="1"/>
</dbReference>
<dbReference type="Gene3D" id="2.120.10.30">
    <property type="entry name" value="TolB, C-terminal domain"/>
    <property type="match status" value="1"/>
</dbReference>
<keyword evidence="2" id="KW-1185">Reference proteome</keyword>
<dbReference type="AlphaFoldDB" id="A0A7H0F0R7"/>
<gene>
    <name evidence="1" type="ORF">IAR63_00325</name>
</gene>
<dbReference type="Proteomes" id="UP000516013">
    <property type="component" value="Chromosome"/>
</dbReference>
<dbReference type="InterPro" id="IPR011042">
    <property type="entry name" value="6-blade_b-propeller_TolB-like"/>
</dbReference>
<evidence type="ECO:0000313" key="2">
    <source>
        <dbReference type="Proteomes" id="UP000516013"/>
    </source>
</evidence>
<dbReference type="InterPro" id="IPR050952">
    <property type="entry name" value="TRIM-NHL_E3_ligases"/>
</dbReference>
<dbReference type="KEGG" id="ccur:IAR63_00325"/>
<proteinExistence type="predicted"/>
<sequence>MISNYLSIARSLISELISNPTIVYQKYMRIVHQIVHQIHKILSSLFSQKSSLVKSGNLGFQMLLVTICGLIIISSTTASGFEYTTSWVGNTIGKGKLRVQNNIEAMYVTANGLIYTNSIWDENGGEAGIYENGKPIAFLEDLHGWYRLGGRAVTANNQYIYVAMSQGSLQGEKGGDKDSYPPRDKTWYCVRRYNLQGKPIAFTQGKGWDKSMLVISDQTEVTGLATLGDKLFVSHGGSNMVRIFHRETMEEIGRFPVENPGGIAIDHQNNLWIIQNKKGNKSGKVLHYSPSGKKLPQEIMDMQDPTAITMDPKNRLLVAENSERQQILIYEINNQPLQVGNFGDKKGIYSGVPGAVGDLKLYGITAIGTDGAGNVYINSNGFNRSGTDLRKFSPSGKLQWQLLGLIFVDNGDTDPQSDGTVIFTKHEKYLVDYSKPIGKQWTYQAYTLNPFKYPQDPRLHTAPDGPIFRRIQGKPFLFLTDMFGRLLQIYRFQPQTDGEIAVPAGMFVGTNDKGKAINGNWPPLQPSKGEWIWRDKNGNGAFEQNEYESSEDYLYIGGWWVDTKGDVWKTLRTEDGIRHYPLQGLDSRGNPIYSYGSMKRERTPSMFRDLRRIEYFPDTDTMYLSGFTVDHPSVGDDTGVVGSEIIRFDRWSQGNRTPRWRAVIPYDNTGQRAVSTAAMSVAGDYVFAVTVKTAEVYVYRNDTGKFVRKFGPGPEVGQESGWVDIPHGIRAFRRRNGEYLLFVEENRNGKVIIYRFRF</sequence>
<reference evidence="1 2" key="1">
    <citation type="submission" date="2020-08" db="EMBL/GenBank/DDBJ databases">
        <title>Complete genome sequence of Raphidiopsis curvispora isolated from drinking water reservoir in South Korea.</title>
        <authorList>
            <person name="Jeong J."/>
        </authorList>
    </citation>
    <scope>NUCLEOTIDE SEQUENCE [LARGE SCALE GENOMIC DNA]</scope>
    <source>
        <strain evidence="1 2">GIHE-G1</strain>
    </source>
</reference>